<dbReference type="OrthoDB" id="1034332at2"/>
<sequence length="195" mass="22138">MSVYLLKSRFQSLLRPIVKRFYHWGMTANQITCVAAFLTITSAYLLWSFGPSLYWLAWPAILLIRMAMNAIDGMLAREHNQASNLGFILNELCDLLSDGAVYISFLACSAFNPYLLISIVLFSWLSEFVALLALHITGQRANHGPMGKSDRALVFSLLAIWVAIGQPQYWLVSMIQWLLIALLFVTIYRRINTTL</sequence>
<dbReference type="Gene3D" id="1.20.120.1760">
    <property type="match status" value="1"/>
</dbReference>
<dbReference type="Pfam" id="PF01066">
    <property type="entry name" value="CDP-OH_P_transf"/>
    <property type="match status" value="1"/>
</dbReference>
<dbReference type="EMBL" id="FNDD01000004">
    <property type="protein sequence ID" value="SDG89261.1"/>
    <property type="molecule type" value="Genomic_DNA"/>
</dbReference>
<keyword evidence="1" id="KW-1133">Transmembrane helix</keyword>
<organism evidence="3 4">
    <name type="scientific">Vibrio xiamenensis</name>
    <dbReference type="NCBI Taxonomy" id="861298"/>
    <lineage>
        <taxon>Bacteria</taxon>
        <taxon>Pseudomonadati</taxon>
        <taxon>Pseudomonadota</taxon>
        <taxon>Gammaproteobacteria</taxon>
        <taxon>Vibrionales</taxon>
        <taxon>Vibrionaceae</taxon>
        <taxon>Vibrio</taxon>
    </lineage>
</organism>
<dbReference type="STRING" id="861298.SAMN04488136_102308"/>
<evidence type="ECO:0000313" key="4">
    <source>
        <dbReference type="Proteomes" id="UP000198854"/>
    </source>
</evidence>
<dbReference type="GO" id="GO:0008654">
    <property type="term" value="P:phospholipid biosynthetic process"/>
    <property type="evidence" value="ECO:0007669"/>
    <property type="project" value="InterPro"/>
</dbReference>
<dbReference type="InterPro" id="IPR000462">
    <property type="entry name" value="CDP-OH_P_trans"/>
</dbReference>
<keyword evidence="1" id="KW-0472">Membrane</keyword>
<reference evidence="3 4" key="1">
    <citation type="submission" date="2016-10" db="EMBL/GenBank/DDBJ databases">
        <authorList>
            <person name="de Groot N.N."/>
        </authorList>
    </citation>
    <scope>NUCLEOTIDE SEQUENCE [LARGE SCALE GENOMIC DNA]</scope>
    <source>
        <strain evidence="3 4">CGMCC 1.10228</strain>
    </source>
</reference>
<dbReference type="EMBL" id="FNDD01000002">
    <property type="protein sequence ID" value="SDG77797.1"/>
    <property type="molecule type" value="Genomic_DNA"/>
</dbReference>
<dbReference type="RefSeq" id="WP_093269536.1">
    <property type="nucleotide sequence ID" value="NZ_FNDD01000002.1"/>
</dbReference>
<dbReference type="InterPro" id="IPR043130">
    <property type="entry name" value="CDP-OH_PTrfase_TM_dom"/>
</dbReference>
<feature type="transmembrane region" description="Helical" evidence="1">
    <location>
        <begin position="53"/>
        <end position="75"/>
    </location>
</feature>
<evidence type="ECO:0000256" key="1">
    <source>
        <dbReference type="SAM" id="Phobius"/>
    </source>
</evidence>
<dbReference type="AlphaFoldDB" id="A0A1G7XYP2"/>
<evidence type="ECO:0000313" key="2">
    <source>
        <dbReference type="EMBL" id="SDG77797.1"/>
    </source>
</evidence>
<protein>
    <submittedName>
        <fullName evidence="3">CDP-diacylglycerol--glycerol-3-phosphate 3-phosphatidyltransferase</fullName>
    </submittedName>
</protein>
<dbReference type="Proteomes" id="UP000198854">
    <property type="component" value="Unassembled WGS sequence"/>
</dbReference>
<gene>
    <name evidence="2" type="ORF">SAMN04488136_102308</name>
    <name evidence="3" type="ORF">SAMN04488136_104112</name>
</gene>
<dbReference type="GO" id="GO:0016020">
    <property type="term" value="C:membrane"/>
    <property type="evidence" value="ECO:0007669"/>
    <property type="project" value="InterPro"/>
</dbReference>
<feature type="transmembrane region" description="Helical" evidence="1">
    <location>
        <begin position="21"/>
        <end position="47"/>
    </location>
</feature>
<evidence type="ECO:0000313" key="3">
    <source>
        <dbReference type="EMBL" id="SDG89261.1"/>
    </source>
</evidence>
<dbReference type="GO" id="GO:0016780">
    <property type="term" value="F:phosphotransferase activity, for other substituted phosphate groups"/>
    <property type="evidence" value="ECO:0007669"/>
    <property type="project" value="InterPro"/>
</dbReference>
<accession>A0A1G7XYP2</accession>
<proteinExistence type="predicted"/>
<keyword evidence="3" id="KW-0808">Transferase</keyword>
<feature type="transmembrane region" description="Helical" evidence="1">
    <location>
        <begin position="170"/>
        <end position="188"/>
    </location>
</feature>
<keyword evidence="4" id="KW-1185">Reference proteome</keyword>
<feature type="transmembrane region" description="Helical" evidence="1">
    <location>
        <begin position="113"/>
        <end position="136"/>
    </location>
</feature>
<keyword evidence="1" id="KW-0812">Transmembrane</keyword>
<name>A0A1G7XYP2_9VIBR</name>